<dbReference type="PANTHER" id="PTHR22594:SF34">
    <property type="entry name" value="ASPARAGINE--TRNA LIGASE, MITOCHONDRIAL-RELATED"/>
    <property type="match status" value="1"/>
</dbReference>
<protein>
    <recommendedName>
        <fullName evidence="6">Aminoacyl-tRNA synthetase class II (D/K/N) domain-containing protein</fullName>
    </recommendedName>
</protein>
<reference evidence="7" key="1">
    <citation type="submission" date="2020-11" db="EMBL/GenBank/DDBJ databases">
        <authorList>
            <person name="Tran Van P."/>
        </authorList>
    </citation>
    <scope>NUCLEOTIDE SEQUENCE</scope>
</reference>
<dbReference type="GO" id="GO:0006421">
    <property type="term" value="P:asparaginyl-tRNA aminoacylation"/>
    <property type="evidence" value="ECO:0007669"/>
    <property type="project" value="TreeGrafter"/>
</dbReference>
<evidence type="ECO:0000256" key="2">
    <source>
        <dbReference type="ARBA" id="ARBA00022741"/>
    </source>
</evidence>
<dbReference type="InterPro" id="IPR004364">
    <property type="entry name" value="Aa-tRNA-synt_II"/>
</dbReference>
<feature type="domain" description="Aminoacyl-tRNA synthetase class II (D/K/N)" evidence="6">
    <location>
        <begin position="50"/>
        <end position="150"/>
    </location>
</feature>
<dbReference type="Pfam" id="PF00152">
    <property type="entry name" value="tRNA-synt_2"/>
    <property type="match status" value="1"/>
</dbReference>
<keyword evidence="3" id="KW-0067">ATP-binding</keyword>
<sequence>MKIDPMDLIKKAIDCFLLRFQAVAEEDWGRIDRSLLYLTFSQASLNAIFSGGGPFNVLSFAEAKEILSNRFSSPVVNKNLTKEQEMLLIRHNGGFPLFVINWPREQKPFYMKSMAENQVAAFDLLVPVIGEVCGGSLRETDIESLQQRLPSPELQW</sequence>
<name>A0A7R8WFG4_9CRUS</name>
<evidence type="ECO:0000256" key="1">
    <source>
        <dbReference type="ARBA" id="ARBA00022598"/>
    </source>
</evidence>
<dbReference type="InterPro" id="IPR045864">
    <property type="entry name" value="aa-tRNA-synth_II/BPL/LPL"/>
</dbReference>
<evidence type="ECO:0000259" key="6">
    <source>
        <dbReference type="Pfam" id="PF00152"/>
    </source>
</evidence>
<keyword evidence="1" id="KW-0436">Ligase</keyword>
<accession>A0A7R8WFG4</accession>
<dbReference type="GO" id="GO:0004816">
    <property type="term" value="F:asparagine-tRNA ligase activity"/>
    <property type="evidence" value="ECO:0007669"/>
    <property type="project" value="TreeGrafter"/>
</dbReference>
<dbReference type="OrthoDB" id="360585at2759"/>
<gene>
    <name evidence="7" type="ORF">CTOB1V02_LOCUS7864</name>
</gene>
<dbReference type="Gene3D" id="3.30.930.10">
    <property type="entry name" value="Bira Bifunctional Protein, Domain 2"/>
    <property type="match status" value="1"/>
</dbReference>
<proteinExistence type="predicted"/>
<dbReference type="GO" id="GO:0005524">
    <property type="term" value="F:ATP binding"/>
    <property type="evidence" value="ECO:0007669"/>
    <property type="project" value="UniProtKB-KW"/>
</dbReference>
<evidence type="ECO:0000256" key="4">
    <source>
        <dbReference type="ARBA" id="ARBA00022917"/>
    </source>
</evidence>
<organism evidence="7">
    <name type="scientific">Cyprideis torosa</name>
    <dbReference type="NCBI Taxonomy" id="163714"/>
    <lineage>
        <taxon>Eukaryota</taxon>
        <taxon>Metazoa</taxon>
        <taxon>Ecdysozoa</taxon>
        <taxon>Arthropoda</taxon>
        <taxon>Crustacea</taxon>
        <taxon>Oligostraca</taxon>
        <taxon>Ostracoda</taxon>
        <taxon>Podocopa</taxon>
        <taxon>Podocopida</taxon>
        <taxon>Cytherocopina</taxon>
        <taxon>Cytheroidea</taxon>
        <taxon>Cytherideidae</taxon>
        <taxon>Cyprideis</taxon>
    </lineage>
</organism>
<evidence type="ECO:0000256" key="3">
    <source>
        <dbReference type="ARBA" id="ARBA00022840"/>
    </source>
</evidence>
<dbReference type="GO" id="GO:0005739">
    <property type="term" value="C:mitochondrion"/>
    <property type="evidence" value="ECO:0007669"/>
    <property type="project" value="TreeGrafter"/>
</dbReference>
<dbReference type="PANTHER" id="PTHR22594">
    <property type="entry name" value="ASPARTYL/LYSYL-TRNA SYNTHETASE"/>
    <property type="match status" value="1"/>
</dbReference>
<feature type="non-terminal residue" evidence="7">
    <location>
        <position position="156"/>
    </location>
</feature>
<keyword evidence="5" id="KW-0030">Aminoacyl-tRNA synthetase</keyword>
<dbReference type="SUPFAM" id="SSF55681">
    <property type="entry name" value="Class II aaRS and biotin synthetases"/>
    <property type="match status" value="1"/>
</dbReference>
<keyword evidence="2" id="KW-0547">Nucleotide-binding</keyword>
<evidence type="ECO:0000256" key="5">
    <source>
        <dbReference type="ARBA" id="ARBA00023146"/>
    </source>
</evidence>
<keyword evidence="4" id="KW-0648">Protein biosynthesis</keyword>
<evidence type="ECO:0000313" key="7">
    <source>
        <dbReference type="EMBL" id="CAD7230000.1"/>
    </source>
</evidence>
<dbReference type="AlphaFoldDB" id="A0A7R8WFG4"/>
<dbReference type="EMBL" id="OB662401">
    <property type="protein sequence ID" value="CAD7230000.1"/>
    <property type="molecule type" value="Genomic_DNA"/>
</dbReference>